<name>A0AAW0B600_9AGAR</name>
<organism evidence="2 3">
    <name type="scientific">Favolaschia claudopus</name>
    <dbReference type="NCBI Taxonomy" id="2862362"/>
    <lineage>
        <taxon>Eukaryota</taxon>
        <taxon>Fungi</taxon>
        <taxon>Dikarya</taxon>
        <taxon>Basidiomycota</taxon>
        <taxon>Agaricomycotina</taxon>
        <taxon>Agaricomycetes</taxon>
        <taxon>Agaricomycetidae</taxon>
        <taxon>Agaricales</taxon>
        <taxon>Marasmiineae</taxon>
        <taxon>Mycenaceae</taxon>
        <taxon>Favolaschia</taxon>
    </lineage>
</organism>
<dbReference type="Proteomes" id="UP001362999">
    <property type="component" value="Unassembled WGS sequence"/>
</dbReference>
<proteinExistence type="predicted"/>
<evidence type="ECO:0000313" key="3">
    <source>
        <dbReference type="Proteomes" id="UP001362999"/>
    </source>
</evidence>
<sequence>MANLRRKGRSPQTQPKPKVVHLDDVSDDAGSSVGEVPEHWEEEDAEMEETN</sequence>
<accession>A0AAW0B600</accession>
<evidence type="ECO:0000313" key="2">
    <source>
        <dbReference type="EMBL" id="KAK7021023.1"/>
    </source>
</evidence>
<feature type="compositionally biased region" description="Acidic residues" evidence="1">
    <location>
        <begin position="40"/>
        <end position="51"/>
    </location>
</feature>
<dbReference type="AlphaFoldDB" id="A0AAW0B600"/>
<reference evidence="2 3" key="1">
    <citation type="journal article" date="2024" name="J Genomics">
        <title>Draft genome sequencing and assembly of Favolaschia claudopus CIRM-BRFM 2984 isolated from oak limbs.</title>
        <authorList>
            <person name="Navarro D."/>
            <person name="Drula E."/>
            <person name="Chaduli D."/>
            <person name="Cazenave R."/>
            <person name="Ahrendt S."/>
            <person name="Wang J."/>
            <person name="Lipzen A."/>
            <person name="Daum C."/>
            <person name="Barry K."/>
            <person name="Grigoriev I.V."/>
            <person name="Favel A."/>
            <person name="Rosso M.N."/>
            <person name="Martin F."/>
        </authorList>
    </citation>
    <scope>NUCLEOTIDE SEQUENCE [LARGE SCALE GENOMIC DNA]</scope>
    <source>
        <strain evidence="2 3">CIRM-BRFM 2984</strain>
    </source>
</reference>
<protein>
    <submittedName>
        <fullName evidence="2">Uncharacterized protein</fullName>
    </submittedName>
</protein>
<feature type="region of interest" description="Disordered" evidence="1">
    <location>
        <begin position="1"/>
        <end position="51"/>
    </location>
</feature>
<gene>
    <name evidence="2" type="ORF">R3P38DRAFT_3197590</name>
</gene>
<dbReference type="EMBL" id="JAWWNJ010000040">
    <property type="protein sequence ID" value="KAK7021023.1"/>
    <property type="molecule type" value="Genomic_DNA"/>
</dbReference>
<comment type="caution">
    <text evidence="2">The sequence shown here is derived from an EMBL/GenBank/DDBJ whole genome shotgun (WGS) entry which is preliminary data.</text>
</comment>
<evidence type="ECO:0000256" key="1">
    <source>
        <dbReference type="SAM" id="MobiDB-lite"/>
    </source>
</evidence>
<keyword evidence="3" id="KW-1185">Reference proteome</keyword>